<dbReference type="AlphaFoldDB" id="A0A0V0U026"/>
<comment type="caution">
    <text evidence="1">The sequence shown here is derived from an EMBL/GenBank/DDBJ whole genome shotgun (WGS) entry which is preliminary data.</text>
</comment>
<name>A0A0V0U026_9BILA</name>
<sequence length="87" mass="10287">MELGKIILRLIYGLPNHRYEGYKCVTKVQVKETITRQRRLDLIVEYIIRAIERILQHQQSVQCHTLAKQNALHALQIKRQEQSVPLI</sequence>
<evidence type="ECO:0000313" key="1">
    <source>
        <dbReference type="EMBL" id="KRX44542.1"/>
    </source>
</evidence>
<keyword evidence="2" id="KW-1185">Reference proteome</keyword>
<protein>
    <submittedName>
        <fullName evidence="1">Uncharacterized protein</fullName>
    </submittedName>
</protein>
<accession>A0A0V0U026</accession>
<dbReference type="Proteomes" id="UP000055048">
    <property type="component" value="Unassembled WGS sequence"/>
</dbReference>
<gene>
    <name evidence="1" type="ORF">T05_12845</name>
</gene>
<dbReference type="EMBL" id="JYDJ01000094">
    <property type="protein sequence ID" value="KRX44542.1"/>
    <property type="molecule type" value="Genomic_DNA"/>
</dbReference>
<reference evidence="1 2" key="1">
    <citation type="submission" date="2015-01" db="EMBL/GenBank/DDBJ databases">
        <title>Evolution of Trichinella species and genotypes.</title>
        <authorList>
            <person name="Korhonen P.K."/>
            <person name="Edoardo P."/>
            <person name="Giuseppe L.R."/>
            <person name="Gasser R.B."/>
        </authorList>
    </citation>
    <scope>NUCLEOTIDE SEQUENCE [LARGE SCALE GENOMIC DNA]</scope>
    <source>
        <strain evidence="1">ISS417</strain>
    </source>
</reference>
<organism evidence="1 2">
    <name type="scientific">Trichinella murrelli</name>
    <dbReference type="NCBI Taxonomy" id="144512"/>
    <lineage>
        <taxon>Eukaryota</taxon>
        <taxon>Metazoa</taxon>
        <taxon>Ecdysozoa</taxon>
        <taxon>Nematoda</taxon>
        <taxon>Enoplea</taxon>
        <taxon>Dorylaimia</taxon>
        <taxon>Trichinellida</taxon>
        <taxon>Trichinellidae</taxon>
        <taxon>Trichinella</taxon>
    </lineage>
</organism>
<proteinExistence type="predicted"/>
<evidence type="ECO:0000313" key="2">
    <source>
        <dbReference type="Proteomes" id="UP000055048"/>
    </source>
</evidence>